<sequence>MVFCAECGSRFEDDTSRFCAECGAPRETIEVAMPAPSPVTPIYPPSTAVTYSPPPVTPAAPIYTPPSVATVAPVNTYPTPSTPSIATSSANCSSCGTLYADATERFCGDCGQPRQFVQQATAVLDDDDEDLFGAPPSSASSIPPPTPFHPPSPMLEAQGTTPPSSSLEVPKLGNYPGAALVAAQLAGLTVKSSKPAAPAPVDVHGTGAGISILDVVTARDMDTLPIRHAISTGIDHNRSRPSHTSGAFHSTPVTPQCTVHQNVQLGPSPEEAFYASRTLPDSTEWTALLRQHRHAKTQFTDPAFPPSLASLYRDPTRPMTPPGTTALDSVVWKWKRISDLFSHHAYVEVSILDDDQKLVCGIAMKSPAEAESMLETIRGQQTQVIDARFLLRATDAVTAALHKKRTEHFLNLTRPLMESMQERVADGSITKYELLWQKSLLDAYKPLVFAGVGTPYGYRLDGYGTSVSKVQVLVPIQFQAQQVCLFDREITSGASCKPGRLADGYLFGALSMLSTSPTALSQLFPRLTGDLVQPHMVWPSPHELEQQYNDEGVYCVRFWRNHKSYLVVVDDYIPCNHNGKPAFASFTGTASRFEIWSMLVEKAYAKLYGGYDMIVGGQELFCLQDLYGGLPSSYPTSNLQANASARLSQSLKRGNLIGLTNTTNHSVAMPLGLKAGHAYGLVKIAQLQVQGQLETVVQLRNVWSDASSDAAAAGVPWARGGADWKQCSLHQKQRVGYQLADDGTVWLTLATCLALFSTVLESRNVYQFPSVDPRDVDAVPLYVHVIASGWKGVTCGGREAIHLNPQFQFTTADATDVVVHVEQPCRRANMQADYPCFVAPVVAAHAVVGRRKLDVAKDVIATGTFVSNRSCLVELSLPSEGTYAVIPATYAPFESAFQVVVVSPVPLAVGFVSDDDIPVCSVCRQPLKGSYRTYTSPDGVVAEHVCQGRCADEYRSMHAPVCVDCRERIEVVAGRFSGRLFTLEDGTSCHAECMDNYRIRHADSCVHCHDAIVQIKGKFDGKFFALDGGKGKVHAECMEAYQLSIAKKCHECGLAIVKGGRFDGRFYQLSGSENQVHFECWEAFQASAAPKCRHCREPILKIEPKFDGRFYDLNDGSGKVHFECWDAFRQ</sequence>
<dbReference type="SUPFAM" id="SSF54001">
    <property type="entry name" value="Cysteine proteinases"/>
    <property type="match status" value="1"/>
</dbReference>
<evidence type="ECO:0000256" key="3">
    <source>
        <dbReference type="ARBA" id="ARBA00022801"/>
    </source>
</evidence>
<dbReference type="PROSITE" id="PS50203">
    <property type="entry name" value="CALPAIN_CAT"/>
    <property type="match status" value="1"/>
</dbReference>
<evidence type="ECO:0000256" key="7">
    <source>
        <dbReference type="SAM" id="MobiDB-lite"/>
    </source>
</evidence>
<dbReference type="EMBL" id="KI913158">
    <property type="protein sequence ID" value="ETV71658.1"/>
    <property type="molecule type" value="Genomic_DNA"/>
</dbReference>
<keyword evidence="2" id="KW-0645">Protease</keyword>
<dbReference type="InterPro" id="IPR036213">
    <property type="entry name" value="Calpain_III_sf"/>
</dbReference>
<dbReference type="PANTHER" id="PTHR10183:SF379">
    <property type="entry name" value="CALPAIN-5"/>
    <property type="match status" value="1"/>
</dbReference>
<reference evidence="9" key="1">
    <citation type="submission" date="2013-12" db="EMBL/GenBank/DDBJ databases">
        <title>The Genome Sequence of Aphanomyces astaci APO3.</title>
        <authorList>
            <consortium name="The Broad Institute Genomics Platform"/>
            <person name="Russ C."/>
            <person name="Tyler B."/>
            <person name="van West P."/>
            <person name="Dieguez-Uribeondo J."/>
            <person name="Young S.K."/>
            <person name="Zeng Q."/>
            <person name="Gargeya S."/>
            <person name="Fitzgerald M."/>
            <person name="Abouelleil A."/>
            <person name="Alvarado L."/>
            <person name="Chapman S.B."/>
            <person name="Gainer-Dewar J."/>
            <person name="Goldberg J."/>
            <person name="Griggs A."/>
            <person name="Gujja S."/>
            <person name="Hansen M."/>
            <person name="Howarth C."/>
            <person name="Imamovic A."/>
            <person name="Ireland A."/>
            <person name="Larimer J."/>
            <person name="McCowan C."/>
            <person name="Murphy C."/>
            <person name="Pearson M."/>
            <person name="Poon T.W."/>
            <person name="Priest M."/>
            <person name="Roberts A."/>
            <person name="Saif S."/>
            <person name="Shea T."/>
            <person name="Sykes S."/>
            <person name="Wortman J."/>
            <person name="Nusbaum C."/>
            <person name="Birren B."/>
        </authorList>
    </citation>
    <scope>NUCLEOTIDE SEQUENCE [LARGE SCALE GENOMIC DNA]</scope>
    <source>
        <strain evidence="9">APO3</strain>
    </source>
</reference>
<dbReference type="InterPro" id="IPR022682">
    <property type="entry name" value="Calpain_domain_III"/>
</dbReference>
<feature type="domain" description="Calpain catalytic" evidence="8">
    <location>
        <begin position="499"/>
        <end position="759"/>
    </location>
</feature>
<proteinExistence type="inferred from homology"/>
<protein>
    <recommendedName>
        <fullName evidence="8">Calpain catalytic domain-containing protein</fullName>
    </recommendedName>
</protein>
<dbReference type="GO" id="GO:0004198">
    <property type="term" value="F:calcium-dependent cysteine-type endopeptidase activity"/>
    <property type="evidence" value="ECO:0007669"/>
    <property type="project" value="InterPro"/>
</dbReference>
<feature type="compositionally biased region" description="Pro residues" evidence="7">
    <location>
        <begin position="142"/>
        <end position="153"/>
    </location>
</feature>
<feature type="compositionally biased region" description="Polar residues" evidence="7">
    <location>
        <begin position="242"/>
        <end position="253"/>
    </location>
</feature>
<comment type="caution">
    <text evidence="6">Lacks conserved residue(s) required for the propagation of feature annotation.</text>
</comment>
<feature type="region of interest" description="Disordered" evidence="7">
    <location>
        <begin position="234"/>
        <end position="253"/>
    </location>
</feature>
<dbReference type="InterPro" id="IPR038765">
    <property type="entry name" value="Papain-like_cys_pep_sf"/>
</dbReference>
<dbReference type="STRING" id="112090.W4FYC5"/>
<evidence type="ECO:0000259" key="8">
    <source>
        <dbReference type="PROSITE" id="PS50203"/>
    </source>
</evidence>
<dbReference type="SMART" id="SM00230">
    <property type="entry name" value="CysPc"/>
    <property type="match status" value="1"/>
</dbReference>
<dbReference type="RefSeq" id="XP_009838847.1">
    <property type="nucleotide sequence ID" value="XM_009840545.1"/>
</dbReference>
<dbReference type="Gene3D" id="2.60.120.380">
    <property type="match status" value="1"/>
</dbReference>
<feature type="active site" evidence="5">
    <location>
        <position position="701"/>
    </location>
</feature>
<evidence type="ECO:0000256" key="1">
    <source>
        <dbReference type="ARBA" id="ARBA00007623"/>
    </source>
</evidence>
<dbReference type="GeneID" id="20815100"/>
<comment type="similarity">
    <text evidence="1">Belongs to the peptidase C2 family.</text>
</comment>
<keyword evidence="3" id="KW-0378">Hydrolase</keyword>
<feature type="compositionally biased region" description="Polar residues" evidence="7">
    <location>
        <begin position="158"/>
        <end position="167"/>
    </location>
</feature>
<dbReference type="PANTHER" id="PTHR10183">
    <property type="entry name" value="CALPAIN"/>
    <property type="match status" value="1"/>
</dbReference>
<dbReference type="OrthoDB" id="424753at2759"/>
<dbReference type="InterPro" id="IPR022684">
    <property type="entry name" value="Calpain_cysteine_protease"/>
</dbReference>
<dbReference type="Pfam" id="PF00648">
    <property type="entry name" value="Peptidase_C2"/>
    <property type="match status" value="1"/>
</dbReference>
<dbReference type="Gene3D" id="3.90.70.10">
    <property type="entry name" value="Cysteine proteinases"/>
    <property type="match status" value="1"/>
</dbReference>
<dbReference type="SUPFAM" id="SSF49758">
    <property type="entry name" value="Calpain large subunit, middle domain (domain III)"/>
    <property type="match status" value="1"/>
</dbReference>
<dbReference type="AlphaFoldDB" id="W4FYC5"/>
<evidence type="ECO:0000256" key="6">
    <source>
        <dbReference type="PROSITE-ProRule" id="PRU00239"/>
    </source>
</evidence>
<organism evidence="9">
    <name type="scientific">Aphanomyces astaci</name>
    <name type="common">Crayfish plague agent</name>
    <dbReference type="NCBI Taxonomy" id="112090"/>
    <lineage>
        <taxon>Eukaryota</taxon>
        <taxon>Sar</taxon>
        <taxon>Stramenopiles</taxon>
        <taxon>Oomycota</taxon>
        <taxon>Saprolegniomycetes</taxon>
        <taxon>Saprolegniales</taxon>
        <taxon>Verrucalvaceae</taxon>
        <taxon>Aphanomyces</taxon>
    </lineage>
</organism>
<feature type="region of interest" description="Disordered" evidence="7">
    <location>
        <begin position="127"/>
        <end position="168"/>
    </location>
</feature>
<dbReference type="InterPro" id="IPR001300">
    <property type="entry name" value="Peptidase_C2_calpain_cat"/>
</dbReference>
<evidence type="ECO:0000256" key="5">
    <source>
        <dbReference type="PIRSR" id="PIRSR622684-1"/>
    </source>
</evidence>
<keyword evidence="4" id="KW-0788">Thiol protease</keyword>
<dbReference type="Pfam" id="PF01067">
    <property type="entry name" value="Calpain_III"/>
    <property type="match status" value="1"/>
</dbReference>
<name>W4FYC5_APHAT</name>
<accession>W4FYC5</accession>
<feature type="active site" evidence="5">
    <location>
        <position position="677"/>
    </location>
</feature>
<dbReference type="VEuPathDB" id="FungiDB:H257_13104"/>
<dbReference type="GO" id="GO:0006508">
    <property type="term" value="P:proteolysis"/>
    <property type="evidence" value="ECO:0007669"/>
    <property type="project" value="UniProtKB-KW"/>
</dbReference>
<evidence type="ECO:0000256" key="4">
    <source>
        <dbReference type="ARBA" id="ARBA00022807"/>
    </source>
</evidence>
<evidence type="ECO:0000256" key="2">
    <source>
        <dbReference type="ARBA" id="ARBA00022670"/>
    </source>
</evidence>
<gene>
    <name evidence="9" type="ORF">H257_13104</name>
</gene>
<evidence type="ECO:0000313" key="9">
    <source>
        <dbReference type="EMBL" id="ETV71658.1"/>
    </source>
</evidence>